<dbReference type="EMBL" id="BARU01011649">
    <property type="protein sequence ID" value="GAH32165.1"/>
    <property type="molecule type" value="Genomic_DNA"/>
</dbReference>
<name>X1FI14_9ZZZZ</name>
<dbReference type="GO" id="GO:1905202">
    <property type="term" value="C:methylcrotonoyl-CoA carboxylase complex"/>
    <property type="evidence" value="ECO:0007669"/>
    <property type="project" value="TreeGrafter"/>
</dbReference>
<dbReference type="InterPro" id="IPR045190">
    <property type="entry name" value="MCCB/AccD1-like"/>
</dbReference>
<comment type="caution">
    <text evidence="2">The sequence shown here is derived from an EMBL/GenBank/DDBJ whole genome shotgun (WGS) entry which is preliminary data.</text>
</comment>
<accession>X1FI14</accession>
<dbReference type="InterPro" id="IPR029045">
    <property type="entry name" value="ClpP/crotonase-like_dom_sf"/>
</dbReference>
<evidence type="ECO:0000313" key="2">
    <source>
        <dbReference type="EMBL" id="GAH32165.1"/>
    </source>
</evidence>
<organism evidence="2">
    <name type="scientific">marine sediment metagenome</name>
    <dbReference type="NCBI Taxonomy" id="412755"/>
    <lineage>
        <taxon>unclassified sequences</taxon>
        <taxon>metagenomes</taxon>
        <taxon>ecological metagenomes</taxon>
    </lineage>
</organism>
<dbReference type="AlphaFoldDB" id="X1FI14"/>
<gene>
    <name evidence="2" type="ORF">S03H2_21798</name>
</gene>
<dbReference type="Pfam" id="PF01039">
    <property type="entry name" value="Carboxyl_trans"/>
    <property type="match status" value="1"/>
</dbReference>
<dbReference type="GO" id="GO:0004485">
    <property type="term" value="F:methylcrotonoyl-CoA carboxylase activity"/>
    <property type="evidence" value="ECO:0007669"/>
    <property type="project" value="TreeGrafter"/>
</dbReference>
<dbReference type="PROSITE" id="PS50980">
    <property type="entry name" value="COA_CT_NTER"/>
    <property type="match status" value="1"/>
</dbReference>
<dbReference type="Gene3D" id="3.90.226.10">
    <property type="entry name" value="2-enoyl-CoA Hydratase, Chain A, domain 1"/>
    <property type="match status" value="1"/>
</dbReference>
<feature type="non-terminal residue" evidence="2">
    <location>
        <position position="245"/>
    </location>
</feature>
<dbReference type="InterPro" id="IPR011762">
    <property type="entry name" value="COA_CT_N"/>
</dbReference>
<proteinExistence type="predicted"/>
<dbReference type="SUPFAM" id="SSF52096">
    <property type="entry name" value="ClpP/crotonase"/>
    <property type="match status" value="1"/>
</dbReference>
<evidence type="ECO:0000259" key="1">
    <source>
        <dbReference type="PROSITE" id="PS50980"/>
    </source>
</evidence>
<dbReference type="PANTHER" id="PTHR22855">
    <property type="entry name" value="ACETYL, PROPIONYL, PYRUVATE, AND GLUTACONYL CARBOXYLASE-RELATED"/>
    <property type="match status" value="1"/>
</dbReference>
<sequence>MGNSEKDSNESWAPEIEELHYRESLTAQMGEPERIERQRAAGRLTVRERIDKLLDPGTFHETGGIVGAPTYEGDRLVKLRASNFIMGRGRINNRQVVVGGDDFTIRGGAADAAIGRKAPYAEQMALELRLPMIRLIEGTGGGGSVKTLETTAGTYVPANPAMDTMVALMETVPIVSAALGPVAGLGAARVVFSHFSIMPRKTAQVFVAGPPVVFPATGQDFSKEELGGSHIHARGSGAVDNEVGS</sequence>
<feature type="domain" description="CoA carboxyltransferase N-terminal" evidence="1">
    <location>
        <begin position="9"/>
        <end position="245"/>
    </location>
</feature>
<dbReference type="InterPro" id="IPR034733">
    <property type="entry name" value="AcCoA_carboxyl_beta"/>
</dbReference>
<dbReference type="PANTHER" id="PTHR22855:SF13">
    <property type="entry name" value="METHYLCROTONOYL-COA CARBOXYLASE BETA CHAIN, MITOCHONDRIAL"/>
    <property type="match status" value="1"/>
</dbReference>
<protein>
    <recommendedName>
        <fullName evidence="1">CoA carboxyltransferase N-terminal domain-containing protein</fullName>
    </recommendedName>
</protein>
<dbReference type="GO" id="GO:0006552">
    <property type="term" value="P:L-leucine catabolic process"/>
    <property type="evidence" value="ECO:0007669"/>
    <property type="project" value="TreeGrafter"/>
</dbReference>
<reference evidence="2" key="1">
    <citation type="journal article" date="2014" name="Front. Microbiol.">
        <title>High frequency of phylogenetically diverse reductive dehalogenase-homologous genes in deep subseafloor sedimentary metagenomes.</title>
        <authorList>
            <person name="Kawai M."/>
            <person name="Futagami T."/>
            <person name="Toyoda A."/>
            <person name="Takaki Y."/>
            <person name="Nishi S."/>
            <person name="Hori S."/>
            <person name="Arai W."/>
            <person name="Tsubouchi T."/>
            <person name="Morono Y."/>
            <person name="Uchiyama I."/>
            <person name="Ito T."/>
            <person name="Fujiyama A."/>
            <person name="Inagaki F."/>
            <person name="Takami H."/>
        </authorList>
    </citation>
    <scope>NUCLEOTIDE SEQUENCE</scope>
    <source>
        <strain evidence="2">Expedition CK06-06</strain>
    </source>
</reference>